<dbReference type="GO" id="GO:0035861">
    <property type="term" value="C:site of double-strand break"/>
    <property type="evidence" value="ECO:0007669"/>
    <property type="project" value="EnsemblFungi"/>
</dbReference>
<name>A7TLW3_VANPO</name>
<dbReference type="KEGG" id="vpo:Kpol_1003p5"/>
<accession>A7TLW3</accession>
<dbReference type="OMA" id="WDLITAW"/>
<dbReference type="GO" id="GO:0000730">
    <property type="term" value="P:DNA recombinase assembly"/>
    <property type="evidence" value="ECO:0007669"/>
    <property type="project" value="EnsemblFungi"/>
</dbReference>
<evidence type="ECO:0000313" key="1">
    <source>
        <dbReference type="EMBL" id="EDO16700.1"/>
    </source>
</evidence>
<dbReference type="PhylomeDB" id="A7TLW3"/>
<organism evidence="2">
    <name type="scientific">Vanderwaltozyma polyspora (strain ATCC 22028 / DSM 70294 / BCRC 21397 / CBS 2163 / NBRC 10782 / NRRL Y-8283 / UCD 57-17)</name>
    <name type="common">Kluyveromyces polysporus</name>
    <dbReference type="NCBI Taxonomy" id="436907"/>
    <lineage>
        <taxon>Eukaryota</taxon>
        <taxon>Fungi</taxon>
        <taxon>Dikarya</taxon>
        <taxon>Ascomycota</taxon>
        <taxon>Saccharomycotina</taxon>
        <taxon>Saccharomycetes</taxon>
        <taxon>Saccharomycetales</taxon>
        <taxon>Saccharomycetaceae</taxon>
        <taxon>Vanderwaltozyma</taxon>
    </lineage>
</organism>
<dbReference type="STRING" id="436907.A7TLW3"/>
<dbReference type="Gene3D" id="3.40.50.300">
    <property type="entry name" value="P-loop containing nucleotide triphosphate hydrolases"/>
    <property type="match status" value="1"/>
</dbReference>
<dbReference type="GO" id="GO:0043007">
    <property type="term" value="P:maintenance of rDNA"/>
    <property type="evidence" value="ECO:0007669"/>
    <property type="project" value="EnsemblFungi"/>
</dbReference>
<protein>
    <submittedName>
        <fullName evidence="1">Uncharacterized protein</fullName>
    </submittedName>
</protein>
<dbReference type="OrthoDB" id="4067310at2759"/>
<dbReference type="Proteomes" id="UP000000267">
    <property type="component" value="Unassembled WGS sequence"/>
</dbReference>
<keyword evidence="2" id="KW-1185">Reference proteome</keyword>
<dbReference type="GO" id="GO:0005634">
    <property type="term" value="C:nucleus"/>
    <property type="evidence" value="ECO:0007669"/>
    <property type="project" value="InterPro"/>
</dbReference>
<dbReference type="AlphaFoldDB" id="A7TLW3"/>
<dbReference type="GeneID" id="5544867"/>
<dbReference type="GO" id="GO:0003688">
    <property type="term" value="F:DNA replication origin binding"/>
    <property type="evidence" value="ECO:0007669"/>
    <property type="project" value="EnsemblFungi"/>
</dbReference>
<dbReference type="GO" id="GO:0097196">
    <property type="term" value="C:Shu complex"/>
    <property type="evidence" value="ECO:0007669"/>
    <property type="project" value="EnsemblFungi"/>
</dbReference>
<dbReference type="InParanoid" id="A7TLW3"/>
<proteinExistence type="predicted"/>
<gene>
    <name evidence="1" type="ORF">Kpol_1003p5</name>
</gene>
<dbReference type="GO" id="GO:0003697">
    <property type="term" value="F:single-stranded DNA binding"/>
    <property type="evidence" value="ECO:0007669"/>
    <property type="project" value="EnsemblFungi"/>
</dbReference>
<dbReference type="InterPro" id="IPR031783">
    <property type="entry name" value="Csm2"/>
</dbReference>
<reference evidence="1 2" key="1">
    <citation type="journal article" date="2007" name="Proc. Natl. Acad. Sci. U.S.A.">
        <title>Independent sorting-out of thousands of duplicated gene pairs in two yeast species descended from a whole-genome duplication.</title>
        <authorList>
            <person name="Scannell D.R."/>
            <person name="Frank A.C."/>
            <person name="Conant G.C."/>
            <person name="Byrne K.P."/>
            <person name="Woolfit M."/>
            <person name="Wolfe K.H."/>
        </authorList>
    </citation>
    <scope>NUCLEOTIDE SEQUENCE [LARGE SCALE GENOMIC DNA]</scope>
    <source>
        <strain evidence="2">ATCC 22028 / DSM 70294 / BCRC 21397 / CBS 2163 / NBRC 10782 / NRRL Y-8283 / UCD 57-17</strain>
    </source>
</reference>
<evidence type="ECO:0000313" key="2">
    <source>
        <dbReference type="Proteomes" id="UP000000267"/>
    </source>
</evidence>
<dbReference type="GO" id="GO:0045132">
    <property type="term" value="P:meiotic chromosome segregation"/>
    <property type="evidence" value="ECO:0007669"/>
    <property type="project" value="EnsemblFungi"/>
</dbReference>
<dbReference type="eggNOG" id="ENOG502S2QF">
    <property type="taxonomic scope" value="Eukaryota"/>
</dbReference>
<dbReference type="Pfam" id="PF16834">
    <property type="entry name" value="CSM2"/>
    <property type="match status" value="1"/>
</dbReference>
<dbReference type="RefSeq" id="XP_001644558.1">
    <property type="nucleotide sequence ID" value="XM_001644508.1"/>
</dbReference>
<dbReference type="HOGENOM" id="CLU_108124_0_0_1"/>
<sequence length="222" mass="25757">MEGTFDDFPLLTVWGSPSSLEIAKLISTTLNAQIENNTPLQLYYIDATNSFPLTQFQKLVPVNEDNKRIYDYIRIMTCLDLYELNRITNKMLQLISIDKIQKKQNIKHRNKEPDSLHNTYGILVFINGLEVMFRNTQMKESQERTHLFLRDILLRIRAIANQPKDDNSIELRSIVTFPSNELNKSLNKSSDNPAKRPKSINLIKGNTIAEYVTKFYSDRLVS</sequence>
<dbReference type="EMBL" id="DS480418">
    <property type="protein sequence ID" value="EDO16700.1"/>
    <property type="molecule type" value="Genomic_DNA"/>
</dbReference>
<dbReference type="CDD" id="cd19478">
    <property type="entry name" value="Csm2"/>
    <property type="match status" value="1"/>
</dbReference>
<dbReference type="InterPro" id="IPR027417">
    <property type="entry name" value="P-loop_NTPase"/>
</dbReference>
<dbReference type="FunCoup" id="A7TLW3">
    <property type="interactions" value="30"/>
</dbReference>